<dbReference type="InterPro" id="IPR027417">
    <property type="entry name" value="P-loop_NTPase"/>
</dbReference>
<evidence type="ECO:0000313" key="7">
    <source>
        <dbReference type="EMBL" id="PJZ74168.1"/>
    </source>
</evidence>
<protein>
    <recommendedName>
        <fullName evidence="5">ABC transporter domain-containing protein</fullName>
    </recommendedName>
</protein>
<feature type="domain" description="ABC transporter" evidence="5">
    <location>
        <begin position="91"/>
        <end position="318"/>
    </location>
</feature>
<dbReference type="Pfam" id="PF00005">
    <property type="entry name" value="ABC_tran"/>
    <property type="match status" value="1"/>
</dbReference>
<dbReference type="OrthoDB" id="9805538at2"/>
<evidence type="ECO:0000256" key="1">
    <source>
        <dbReference type="ARBA" id="ARBA00022448"/>
    </source>
</evidence>
<dbReference type="GO" id="GO:0098796">
    <property type="term" value="C:membrane protein complex"/>
    <property type="evidence" value="ECO:0007669"/>
    <property type="project" value="UniProtKB-ARBA"/>
</dbReference>
<organism evidence="7 9">
    <name type="scientific">Leptospira perolatii</name>
    <dbReference type="NCBI Taxonomy" id="2023191"/>
    <lineage>
        <taxon>Bacteria</taxon>
        <taxon>Pseudomonadati</taxon>
        <taxon>Spirochaetota</taxon>
        <taxon>Spirochaetia</taxon>
        <taxon>Leptospirales</taxon>
        <taxon>Leptospiraceae</taxon>
        <taxon>Leptospira</taxon>
    </lineage>
</organism>
<dbReference type="PANTHER" id="PTHR42798">
    <property type="entry name" value="LIPOPROTEIN-RELEASING SYSTEM ATP-BINDING PROTEIN LOLD"/>
    <property type="match status" value="1"/>
</dbReference>
<evidence type="ECO:0000256" key="2">
    <source>
        <dbReference type="ARBA" id="ARBA00022741"/>
    </source>
</evidence>
<dbReference type="InterPro" id="IPR003439">
    <property type="entry name" value="ABC_transporter-like_ATP-bd"/>
</dbReference>
<evidence type="ECO:0000259" key="5">
    <source>
        <dbReference type="PROSITE" id="PS50893"/>
    </source>
</evidence>
<evidence type="ECO:0000313" key="8">
    <source>
        <dbReference type="Proteomes" id="UP000231962"/>
    </source>
</evidence>
<dbReference type="SMART" id="SM00382">
    <property type="entry name" value="AAA"/>
    <property type="match status" value="1"/>
</dbReference>
<dbReference type="GO" id="GO:0022857">
    <property type="term" value="F:transmembrane transporter activity"/>
    <property type="evidence" value="ECO:0007669"/>
    <property type="project" value="UniProtKB-ARBA"/>
</dbReference>
<dbReference type="CDD" id="cd03255">
    <property type="entry name" value="ABC_MJ0796_LolCDE_FtsE"/>
    <property type="match status" value="1"/>
</dbReference>
<comment type="caution">
    <text evidence="7">The sequence shown here is derived from an EMBL/GenBank/DDBJ whole genome shotgun (WGS) entry which is preliminary data.</text>
</comment>
<dbReference type="PROSITE" id="PS50893">
    <property type="entry name" value="ABC_TRANSPORTER_2"/>
    <property type="match status" value="1"/>
</dbReference>
<dbReference type="EMBL" id="NPDY01000028">
    <property type="protein sequence ID" value="PJZ68243.1"/>
    <property type="molecule type" value="Genomic_DNA"/>
</dbReference>
<evidence type="ECO:0000313" key="9">
    <source>
        <dbReference type="Proteomes" id="UP000231990"/>
    </source>
</evidence>
<dbReference type="PANTHER" id="PTHR42798:SF2">
    <property type="entry name" value="ABC TRANSPORTER ATP-BINDING PROTEIN MG467-RELATED"/>
    <property type="match status" value="1"/>
</dbReference>
<accession>A0A2M9ZQ01</accession>
<proteinExistence type="inferred from homology"/>
<dbReference type="InterPro" id="IPR003593">
    <property type="entry name" value="AAA+_ATPase"/>
</dbReference>
<dbReference type="FunFam" id="3.40.50.300:FF:000032">
    <property type="entry name" value="Export ABC transporter ATP-binding protein"/>
    <property type="match status" value="1"/>
</dbReference>
<dbReference type="GO" id="GO:0016887">
    <property type="term" value="F:ATP hydrolysis activity"/>
    <property type="evidence" value="ECO:0007669"/>
    <property type="project" value="InterPro"/>
</dbReference>
<dbReference type="Gene3D" id="3.40.50.300">
    <property type="entry name" value="P-loop containing nucleotide triphosphate hydrolases"/>
    <property type="match status" value="1"/>
</dbReference>
<gene>
    <name evidence="6" type="ORF">CH360_17150</name>
    <name evidence="7" type="ORF">CH373_04425</name>
</gene>
<keyword evidence="3" id="KW-0067">ATP-binding</keyword>
<dbReference type="Proteomes" id="UP000231962">
    <property type="component" value="Unassembled WGS sequence"/>
</dbReference>
<keyword evidence="2" id="KW-0547">Nucleotide-binding</keyword>
<keyword evidence="8" id="KW-1185">Reference proteome</keyword>
<name>A0A2M9ZQ01_9LEPT</name>
<dbReference type="Proteomes" id="UP000231990">
    <property type="component" value="Unassembled WGS sequence"/>
</dbReference>
<reference evidence="8 9" key="1">
    <citation type="submission" date="2017-07" db="EMBL/GenBank/DDBJ databases">
        <title>Leptospira spp. isolated from tropical soils.</title>
        <authorList>
            <person name="Thibeaux R."/>
            <person name="Iraola G."/>
            <person name="Ferres I."/>
            <person name="Bierque E."/>
            <person name="Girault D."/>
            <person name="Soupe-Gilbert M.-E."/>
            <person name="Picardeau M."/>
            <person name="Goarant C."/>
        </authorList>
    </citation>
    <scope>NUCLEOTIDE SEQUENCE [LARGE SCALE GENOMIC DNA]</scope>
    <source>
        <strain evidence="7 9">FH1-B-B1</strain>
        <strain evidence="6 8">FH1-B-C1</strain>
    </source>
</reference>
<dbReference type="EMBL" id="NPDZ01000002">
    <property type="protein sequence ID" value="PJZ74168.1"/>
    <property type="molecule type" value="Genomic_DNA"/>
</dbReference>
<evidence type="ECO:0000256" key="4">
    <source>
        <dbReference type="ARBA" id="ARBA00038388"/>
    </source>
</evidence>
<dbReference type="GO" id="GO:0005524">
    <property type="term" value="F:ATP binding"/>
    <property type="evidence" value="ECO:0007669"/>
    <property type="project" value="UniProtKB-KW"/>
</dbReference>
<dbReference type="PROSITE" id="PS00211">
    <property type="entry name" value="ABC_TRANSPORTER_1"/>
    <property type="match status" value="1"/>
</dbReference>
<dbReference type="SUPFAM" id="SSF52540">
    <property type="entry name" value="P-loop containing nucleoside triphosphate hydrolases"/>
    <property type="match status" value="1"/>
</dbReference>
<dbReference type="AlphaFoldDB" id="A0A2M9ZQ01"/>
<keyword evidence="1" id="KW-0813">Transport</keyword>
<dbReference type="InterPro" id="IPR017871">
    <property type="entry name" value="ABC_transporter-like_CS"/>
</dbReference>
<evidence type="ECO:0000313" key="6">
    <source>
        <dbReference type="EMBL" id="PJZ68243.1"/>
    </source>
</evidence>
<dbReference type="InterPro" id="IPR017911">
    <property type="entry name" value="MacB-like_ATP-bd"/>
</dbReference>
<evidence type="ECO:0000256" key="3">
    <source>
        <dbReference type="ARBA" id="ARBA00022840"/>
    </source>
</evidence>
<sequence>MGKLRNGKTKLYVRRNSEALLPRNRFRAHYKIKSNSSTKPILLKGTRSTLFSSISYSVLGQTNWHFCFDFFSLRNTWLLSIKVKGALLNRLIVRNLRKSYQSGKFNTPVLKGIELDIPATFVTLMGPSGSGKSTFLNILSGIDSADSGEVWVNGKDITKFDQNQLTMYRREKTGIIFQFFHLLPYLNAIENVAIPLYISGIGKKEAVSIAEDALEKVGLSHRRTHKPDEMSGGEQQRVAIARALSKKPSIILADEPTGNLDTFHAEKVLDLLLELQDREKFALFVVTHDRDIGSKGQVQLGMKDGTIFASNAQGSLSK</sequence>
<comment type="similarity">
    <text evidence="4">Belongs to the ABC transporter superfamily. Macrolide exporter (TC 3.A.1.122) family.</text>
</comment>